<organism evidence="1 2">
    <name type="scientific">Petrolisthes cinctipes</name>
    <name type="common">Flat porcelain crab</name>
    <dbReference type="NCBI Taxonomy" id="88211"/>
    <lineage>
        <taxon>Eukaryota</taxon>
        <taxon>Metazoa</taxon>
        <taxon>Ecdysozoa</taxon>
        <taxon>Arthropoda</taxon>
        <taxon>Crustacea</taxon>
        <taxon>Multicrustacea</taxon>
        <taxon>Malacostraca</taxon>
        <taxon>Eumalacostraca</taxon>
        <taxon>Eucarida</taxon>
        <taxon>Decapoda</taxon>
        <taxon>Pleocyemata</taxon>
        <taxon>Anomura</taxon>
        <taxon>Galatheoidea</taxon>
        <taxon>Porcellanidae</taxon>
        <taxon>Petrolisthes</taxon>
    </lineage>
</organism>
<dbReference type="Proteomes" id="UP001286313">
    <property type="component" value="Unassembled WGS sequence"/>
</dbReference>
<protein>
    <submittedName>
        <fullName evidence="1">Uncharacterized protein</fullName>
    </submittedName>
</protein>
<dbReference type="EMBL" id="JAWQEG010001559">
    <property type="protein sequence ID" value="KAK3878366.1"/>
    <property type="molecule type" value="Genomic_DNA"/>
</dbReference>
<reference evidence="1" key="1">
    <citation type="submission" date="2023-10" db="EMBL/GenBank/DDBJ databases">
        <title>Genome assemblies of two species of porcelain crab, Petrolisthes cinctipes and Petrolisthes manimaculis (Anomura: Porcellanidae).</title>
        <authorList>
            <person name="Angst P."/>
        </authorList>
    </citation>
    <scope>NUCLEOTIDE SEQUENCE</scope>
    <source>
        <strain evidence="1">PB745_01</strain>
        <tissue evidence="1">Gill</tissue>
    </source>
</reference>
<sequence length="103" mass="10939">MFLPTFYGSCTKGVSLCVASSLNRCSKVHIALELCRIIESADPGICPKGQDVRKTAASLLFLCSHSLDTACLGGQWSSTSAFIRCYLATQVDDIPCVAMGSLS</sequence>
<gene>
    <name evidence="1" type="ORF">Pcinc_016950</name>
</gene>
<keyword evidence="2" id="KW-1185">Reference proteome</keyword>
<comment type="caution">
    <text evidence="1">The sequence shown here is derived from an EMBL/GenBank/DDBJ whole genome shotgun (WGS) entry which is preliminary data.</text>
</comment>
<evidence type="ECO:0000313" key="1">
    <source>
        <dbReference type="EMBL" id="KAK3878366.1"/>
    </source>
</evidence>
<dbReference type="AlphaFoldDB" id="A0AAE1FR80"/>
<evidence type="ECO:0000313" key="2">
    <source>
        <dbReference type="Proteomes" id="UP001286313"/>
    </source>
</evidence>
<accession>A0AAE1FR80</accession>
<proteinExistence type="predicted"/>
<name>A0AAE1FR80_PETCI</name>